<evidence type="ECO:0000313" key="2">
    <source>
        <dbReference type="EMBL" id="VAW74678.1"/>
    </source>
</evidence>
<sequence>MKNSVALVFIIVSYVSLPVYSSCQSDMVKVNGFAKKAQAAKKQGDSKKASLQYKRAARKLSSMKYTCSKISLKTLLSKEKYYRKLASGTAKNSSQERNIETIKNKTNSTASASKSLRRCNSKLLRAKKLITQGRTARRSKRKTHYAAARELLWWIKRKCPGSNAASSAKKLLSRIKATRSGVRSSSKKIKNSTRNTPKRKKNAGTLIGNRATSYNQRQQAPKSVKNPNNRLIRQHAKSNSCETKKLGHIYSAEKQAYSALNRTKYMLAASRFIDAIHGYENSSHKCTSDEGKLAVLERVDQLRMILDNIKKDHIHCGKRLKEVQNISQTAYDAEQSEQFKRAQEGYVKAVIAFQTMPQVCASNTHTIELNENRDKRDLLACSHYVAGIKDYNIAFSLVRKAQKNNAVKAYRKAISLFTLGLKKCSLNTSNNNVVRRLNVKSARSIKRMLGR</sequence>
<organism evidence="2">
    <name type="scientific">hydrothermal vent metagenome</name>
    <dbReference type="NCBI Taxonomy" id="652676"/>
    <lineage>
        <taxon>unclassified sequences</taxon>
        <taxon>metagenomes</taxon>
        <taxon>ecological metagenomes</taxon>
    </lineage>
</organism>
<feature type="compositionally biased region" description="Basic residues" evidence="1">
    <location>
        <begin position="185"/>
        <end position="202"/>
    </location>
</feature>
<reference evidence="2" key="1">
    <citation type="submission" date="2018-06" db="EMBL/GenBank/DDBJ databases">
        <authorList>
            <person name="Zhirakovskaya E."/>
        </authorList>
    </citation>
    <scope>NUCLEOTIDE SEQUENCE</scope>
</reference>
<gene>
    <name evidence="2" type="ORF">MNBD_GAMMA12-3121</name>
</gene>
<name>A0A3B0Y202_9ZZZZ</name>
<accession>A0A3B0Y202</accession>
<protein>
    <submittedName>
        <fullName evidence="2">Uncharacterized protein</fullName>
    </submittedName>
</protein>
<evidence type="ECO:0000256" key="1">
    <source>
        <dbReference type="SAM" id="MobiDB-lite"/>
    </source>
</evidence>
<dbReference type="AlphaFoldDB" id="A0A3B0Y202"/>
<feature type="compositionally biased region" description="Polar residues" evidence="1">
    <location>
        <begin position="104"/>
        <end position="114"/>
    </location>
</feature>
<feature type="region of interest" description="Disordered" evidence="1">
    <location>
        <begin position="176"/>
        <end position="230"/>
    </location>
</feature>
<proteinExistence type="predicted"/>
<feature type="region of interest" description="Disordered" evidence="1">
    <location>
        <begin position="93"/>
        <end position="116"/>
    </location>
</feature>
<dbReference type="EMBL" id="UOFL01000061">
    <property type="protein sequence ID" value="VAW74678.1"/>
    <property type="molecule type" value="Genomic_DNA"/>
</dbReference>
<feature type="compositionally biased region" description="Polar residues" evidence="1">
    <location>
        <begin position="210"/>
        <end position="230"/>
    </location>
</feature>